<name>A0A9J5W8W3_SOLCO</name>
<sequence length="74" mass="8423">MGITYYASGITKFTIVGESTENGGRFYGVLSFELTKKTTMNKILEIIHHSFNNRRLALYFTLTNYVLSVVSFNC</sequence>
<dbReference type="Proteomes" id="UP000824120">
    <property type="component" value="Chromosome 12"/>
</dbReference>
<evidence type="ECO:0000313" key="1">
    <source>
        <dbReference type="EMBL" id="KAG5571986.1"/>
    </source>
</evidence>
<evidence type="ECO:0000313" key="2">
    <source>
        <dbReference type="Proteomes" id="UP000824120"/>
    </source>
</evidence>
<accession>A0A9J5W8W3</accession>
<reference evidence="1 2" key="1">
    <citation type="submission" date="2020-09" db="EMBL/GenBank/DDBJ databases">
        <title>De no assembly of potato wild relative species, Solanum commersonii.</title>
        <authorList>
            <person name="Cho K."/>
        </authorList>
    </citation>
    <scope>NUCLEOTIDE SEQUENCE [LARGE SCALE GENOMIC DNA]</scope>
    <source>
        <strain evidence="1">LZ3.2</strain>
        <tissue evidence="1">Leaf</tissue>
    </source>
</reference>
<protein>
    <submittedName>
        <fullName evidence="1">Uncharacterized protein</fullName>
    </submittedName>
</protein>
<organism evidence="1 2">
    <name type="scientific">Solanum commersonii</name>
    <name type="common">Commerson's wild potato</name>
    <name type="synonym">Commerson's nightshade</name>
    <dbReference type="NCBI Taxonomy" id="4109"/>
    <lineage>
        <taxon>Eukaryota</taxon>
        <taxon>Viridiplantae</taxon>
        <taxon>Streptophyta</taxon>
        <taxon>Embryophyta</taxon>
        <taxon>Tracheophyta</taxon>
        <taxon>Spermatophyta</taxon>
        <taxon>Magnoliopsida</taxon>
        <taxon>eudicotyledons</taxon>
        <taxon>Gunneridae</taxon>
        <taxon>Pentapetalae</taxon>
        <taxon>asterids</taxon>
        <taxon>lamiids</taxon>
        <taxon>Solanales</taxon>
        <taxon>Solanaceae</taxon>
        <taxon>Solanoideae</taxon>
        <taxon>Solaneae</taxon>
        <taxon>Solanum</taxon>
    </lineage>
</organism>
<proteinExistence type="predicted"/>
<dbReference type="AlphaFoldDB" id="A0A9J5W8W3"/>
<gene>
    <name evidence="1" type="ORF">H5410_061752</name>
</gene>
<dbReference type="EMBL" id="JACXVP010000012">
    <property type="protein sequence ID" value="KAG5571986.1"/>
    <property type="molecule type" value="Genomic_DNA"/>
</dbReference>
<keyword evidence="2" id="KW-1185">Reference proteome</keyword>
<comment type="caution">
    <text evidence="1">The sequence shown here is derived from an EMBL/GenBank/DDBJ whole genome shotgun (WGS) entry which is preliminary data.</text>
</comment>